<evidence type="ECO:0000256" key="2">
    <source>
        <dbReference type="ARBA" id="ARBA00023015"/>
    </source>
</evidence>
<feature type="region of interest" description="Disordered" evidence="5">
    <location>
        <begin position="319"/>
        <end position="379"/>
    </location>
</feature>
<dbReference type="Proteomes" id="UP000735302">
    <property type="component" value="Unassembled WGS sequence"/>
</dbReference>
<comment type="caution">
    <text evidence="7">The sequence shown here is derived from an EMBL/GenBank/DDBJ whole genome shotgun (WGS) entry which is preliminary data.</text>
</comment>
<dbReference type="InterPro" id="IPR036388">
    <property type="entry name" value="WH-like_DNA-bd_sf"/>
</dbReference>
<dbReference type="PANTHER" id="PTHR22970:SF14">
    <property type="entry name" value="AT-RICH INTERACTIVE DOMAIN-CONTAINING PROTEIN 2"/>
    <property type="match status" value="1"/>
</dbReference>
<feature type="compositionally biased region" description="Low complexity" evidence="5">
    <location>
        <begin position="787"/>
        <end position="807"/>
    </location>
</feature>
<feature type="region of interest" description="Disordered" evidence="5">
    <location>
        <begin position="863"/>
        <end position="887"/>
    </location>
</feature>
<evidence type="ECO:0000256" key="1">
    <source>
        <dbReference type="ARBA" id="ARBA00022853"/>
    </source>
</evidence>
<feature type="compositionally biased region" description="Polar residues" evidence="5">
    <location>
        <begin position="863"/>
        <end position="875"/>
    </location>
</feature>
<feature type="compositionally biased region" description="Polar residues" evidence="5">
    <location>
        <begin position="827"/>
        <end position="851"/>
    </location>
</feature>
<organism evidence="7 8">
    <name type="scientific">Plakobranchus ocellatus</name>
    <dbReference type="NCBI Taxonomy" id="259542"/>
    <lineage>
        <taxon>Eukaryota</taxon>
        <taxon>Metazoa</taxon>
        <taxon>Spiralia</taxon>
        <taxon>Lophotrochozoa</taxon>
        <taxon>Mollusca</taxon>
        <taxon>Gastropoda</taxon>
        <taxon>Heterobranchia</taxon>
        <taxon>Euthyneura</taxon>
        <taxon>Panpulmonata</taxon>
        <taxon>Sacoglossa</taxon>
        <taxon>Placobranchoidea</taxon>
        <taxon>Plakobranchidae</taxon>
        <taxon>Plakobranchus</taxon>
    </lineage>
</organism>
<feature type="compositionally biased region" description="Polar residues" evidence="5">
    <location>
        <begin position="236"/>
        <end position="253"/>
    </location>
</feature>
<feature type="region of interest" description="Disordered" evidence="5">
    <location>
        <begin position="787"/>
        <end position="851"/>
    </location>
</feature>
<gene>
    <name evidence="7" type="ORF">PoB_004881700</name>
</gene>
<keyword evidence="8" id="KW-1185">Reference proteome</keyword>
<feature type="compositionally biased region" description="Polar residues" evidence="5">
    <location>
        <begin position="808"/>
        <end position="819"/>
    </location>
</feature>
<reference evidence="7 8" key="1">
    <citation type="journal article" date="2021" name="Elife">
        <title>Chloroplast acquisition without the gene transfer in kleptoplastic sea slugs, Plakobranchus ocellatus.</title>
        <authorList>
            <person name="Maeda T."/>
            <person name="Takahashi S."/>
            <person name="Yoshida T."/>
            <person name="Shimamura S."/>
            <person name="Takaki Y."/>
            <person name="Nagai Y."/>
            <person name="Toyoda A."/>
            <person name="Suzuki Y."/>
            <person name="Arimoto A."/>
            <person name="Ishii H."/>
            <person name="Satoh N."/>
            <person name="Nishiyama T."/>
            <person name="Hasebe M."/>
            <person name="Maruyama T."/>
            <person name="Minagawa J."/>
            <person name="Obokata J."/>
            <person name="Shigenobu S."/>
        </authorList>
    </citation>
    <scope>NUCLEOTIDE SEQUENCE [LARGE SCALE GENOMIC DNA]</scope>
</reference>
<dbReference type="InterPro" id="IPR013087">
    <property type="entry name" value="Znf_C2H2_type"/>
</dbReference>
<feature type="compositionally biased region" description="Polar residues" evidence="5">
    <location>
        <begin position="321"/>
        <end position="334"/>
    </location>
</feature>
<dbReference type="PROSITE" id="PS00028">
    <property type="entry name" value="ZINC_FINGER_C2H2_1"/>
    <property type="match status" value="2"/>
</dbReference>
<dbReference type="PANTHER" id="PTHR22970">
    <property type="entry name" value="AT-RICH INTERACTIVE DOMAIN-CONTAINING PROTEIN 2"/>
    <property type="match status" value="1"/>
</dbReference>
<feature type="domain" description="C2H2-type" evidence="6">
    <location>
        <begin position="1229"/>
        <end position="1252"/>
    </location>
</feature>
<dbReference type="InterPro" id="IPR003150">
    <property type="entry name" value="DNA-bd_RFX"/>
</dbReference>
<feature type="compositionally biased region" description="Low complexity" evidence="5">
    <location>
        <begin position="200"/>
        <end position="235"/>
    </location>
</feature>
<name>A0AAV4BSE9_9GAST</name>
<dbReference type="EMBL" id="BLXT01005367">
    <property type="protein sequence ID" value="GFO22312.1"/>
    <property type="molecule type" value="Genomic_DNA"/>
</dbReference>
<dbReference type="Gene3D" id="1.10.10.10">
    <property type="entry name" value="Winged helix-like DNA-binding domain superfamily/Winged helix DNA-binding domain"/>
    <property type="match status" value="1"/>
</dbReference>
<dbReference type="SMART" id="SM00355">
    <property type="entry name" value="ZnF_C2H2"/>
    <property type="match status" value="2"/>
</dbReference>
<keyword evidence="2" id="KW-0805">Transcription regulation</keyword>
<evidence type="ECO:0000256" key="5">
    <source>
        <dbReference type="SAM" id="MobiDB-lite"/>
    </source>
</evidence>
<keyword evidence="4" id="KW-0539">Nucleus</keyword>
<evidence type="ECO:0000256" key="4">
    <source>
        <dbReference type="ARBA" id="ARBA00023242"/>
    </source>
</evidence>
<feature type="compositionally biased region" description="Polar residues" evidence="5">
    <location>
        <begin position="1131"/>
        <end position="1162"/>
    </location>
</feature>
<sequence length="1417" mass="151107">MTFIYKHVDVNEKSADIYQVPSSSAVGTGGNAEKSVEVKPAEAPKPPPPPLTDIHATSSSWLNATFELKKKSKVNQVELFSEYLQFCRKFGITNAMSSADFLHLVKAIFPQCEVISINRKNGDNDVFFEGLCKRSTQKPFAVTTLPPEKVRNPVSVNVSPKQTLPHPVDSLAHTPTLRRRLMEPPRVPLSPHRYFHPGATVSSSSSSVPSTSSLLPTPAQASSPKTTSTPATAKSGRTQSGLQGKGVTNSQISPGRVDIPAPHQVTSTSAHPEVATLGSASHLSHRPCASQTHPSIQQALQQEHVGEGQSVKSLLAKKLSHTGTSETEQINLNNGEVPATSLGQPLRAAPQPQFRISNSLSQNPHQNNPAVSSASTSQSILIQPHHSIPSSLSCVSSASSSVPCGRFIVTQPSHSATMPHAPINSMQNAGCRAGEVQQKTATAHQKSNPTSNVQIFQHPGAPAGLGTPVQVNTDSLQQFPISQQNGPHGVPQVGSLSTAHCQQTAQLQLKPSSAPTIQGNSYGTQSLNPVLQNQSQTQNNLSQVTAAFPSTVVRKMAIGQPQQQPQQFQNTINLVPGSVPGAGVLRAPSSNLFVAGQQVSRSAVTVQGSGLTQAISSPAVAALLTSNTQQGSPQMIISSPMLGATSQAQIIARPPQQQPVQQTPATVVIQTPPGTIVMPSRQLQGGTVSFIVPPQYRQGSPVTFIQQQPSGATGAAAGVNMLPSLAIANSSGGGQQPLPAQQRQIVLAPPGQTSIPVGMQISSLQGNAIIRNHPVCINSMPQQQQQQHNYVIQTSSSQISATASSQSPNQPLIPQQTPPVQGAGPAISSTPESQLARSEEGTTSQQSSGRSVVIQQIHCNGLNHDQNGVQNSVESLGNDLPPSPIARSEKEMLNGKCSSVDLESEHIKNSLKLSGKMNGIVHTVSEHSKDTISASMQTNASHHGSVMVNGSVPTTGQLNQHTNIPVQGLQIRPGMANGTSQLQASAVAVGPPHSGNHLQSQVQQQQQPVLIQQQLLQQTQQLPSQQQPQLVFQAQQQTAILPQQQQQASLPHQGQKQVVHLQQQLAAQQPPHIQRVVSVRPAHQAQQGLQQPQNALRPRISTLSSPIEQQQQVQQALQAGPRPAGLPRSGSAPTGQACGSGNSVATNTFLGTNQTPVSQISQKIPPVSGGGRKRPPPTKPVTSTPIASDPAGRLRKKKPGPNEIVVTPASVQTRKQGQKPVHIAMQYMCEWGSCRKCFSTARLVLIHVFKQHVPIQDSSCQWVACEKLVRKRWSLISHIQDHHCSEMAMRAACQRRYTAIQQKASGATPTPPPAAPTPMIYPPDAAMQAIRRFSVKQPYAEFAEQREGPVSKHIRLTAALIIRNICHASSYGRRLVRQHEEVLSYNLMNAVESSTALSHCLWEISQCCDKDPHSLAV</sequence>
<dbReference type="GO" id="GO:0006355">
    <property type="term" value="P:regulation of DNA-templated transcription"/>
    <property type="evidence" value="ECO:0007669"/>
    <property type="project" value="InterPro"/>
</dbReference>
<feature type="region of interest" description="Disordered" evidence="5">
    <location>
        <begin position="21"/>
        <end position="52"/>
    </location>
</feature>
<keyword evidence="1" id="KW-0156">Chromatin regulator</keyword>
<dbReference type="Pfam" id="PF02257">
    <property type="entry name" value="RFX_DNA_binding"/>
    <property type="match status" value="1"/>
</dbReference>
<feature type="compositionally biased region" description="Polar residues" evidence="5">
    <location>
        <begin position="289"/>
        <end position="301"/>
    </location>
</feature>
<evidence type="ECO:0000313" key="7">
    <source>
        <dbReference type="EMBL" id="GFO22312.1"/>
    </source>
</evidence>
<feature type="compositionally biased region" description="Polar residues" evidence="5">
    <location>
        <begin position="354"/>
        <end position="379"/>
    </location>
</feature>
<evidence type="ECO:0000313" key="8">
    <source>
        <dbReference type="Proteomes" id="UP000735302"/>
    </source>
</evidence>
<proteinExistence type="predicted"/>
<feature type="domain" description="C2H2-type" evidence="6">
    <location>
        <begin position="1260"/>
        <end position="1283"/>
    </location>
</feature>
<evidence type="ECO:0000256" key="3">
    <source>
        <dbReference type="ARBA" id="ARBA00023163"/>
    </source>
</evidence>
<feature type="region of interest" description="Disordered" evidence="5">
    <location>
        <begin position="1104"/>
        <end position="1202"/>
    </location>
</feature>
<feature type="region of interest" description="Disordered" evidence="5">
    <location>
        <begin position="983"/>
        <end position="1002"/>
    </location>
</feature>
<protein>
    <submittedName>
        <fullName evidence="7">AT-rich interactive domain-containing protein 2</fullName>
    </submittedName>
</protein>
<accession>A0AAV4BSE9</accession>
<dbReference type="InterPro" id="IPR052406">
    <property type="entry name" value="Chromatin_Remodeling_Comp"/>
</dbReference>
<evidence type="ECO:0000259" key="6">
    <source>
        <dbReference type="PROSITE" id="PS00028"/>
    </source>
</evidence>
<dbReference type="GO" id="GO:0003677">
    <property type="term" value="F:DNA binding"/>
    <property type="evidence" value="ECO:0007669"/>
    <property type="project" value="InterPro"/>
</dbReference>
<keyword evidence="3" id="KW-0804">Transcription</keyword>
<dbReference type="GO" id="GO:0006325">
    <property type="term" value="P:chromatin organization"/>
    <property type="evidence" value="ECO:0007669"/>
    <property type="project" value="UniProtKB-KW"/>
</dbReference>
<feature type="compositionally biased region" description="Low complexity" evidence="5">
    <location>
        <begin position="1109"/>
        <end position="1119"/>
    </location>
</feature>
<feature type="region of interest" description="Disordered" evidence="5">
    <location>
        <begin position="152"/>
        <end position="307"/>
    </location>
</feature>